<feature type="chain" id="PRO_5038680495" evidence="1">
    <location>
        <begin position="25"/>
        <end position="529"/>
    </location>
</feature>
<keyword evidence="1" id="KW-0732">Signal</keyword>
<protein>
    <submittedName>
        <fullName evidence="2">Extracellular solute-binding protein</fullName>
    </submittedName>
</protein>
<dbReference type="SUPFAM" id="SSF53850">
    <property type="entry name" value="Periplasmic binding protein-like II"/>
    <property type="match status" value="1"/>
</dbReference>
<dbReference type="AlphaFoldDB" id="A0A9D9DH74"/>
<evidence type="ECO:0000256" key="1">
    <source>
        <dbReference type="SAM" id="SignalP"/>
    </source>
</evidence>
<dbReference type="PANTHER" id="PTHR43649">
    <property type="entry name" value="ARABINOSE-BINDING PROTEIN-RELATED"/>
    <property type="match status" value="1"/>
</dbReference>
<dbReference type="Pfam" id="PF01547">
    <property type="entry name" value="SBP_bac_1"/>
    <property type="match status" value="1"/>
</dbReference>
<evidence type="ECO:0000313" key="3">
    <source>
        <dbReference type="Proteomes" id="UP000823613"/>
    </source>
</evidence>
<reference evidence="2" key="1">
    <citation type="submission" date="2020-10" db="EMBL/GenBank/DDBJ databases">
        <authorList>
            <person name="Gilroy R."/>
        </authorList>
    </citation>
    <scope>NUCLEOTIDE SEQUENCE</scope>
    <source>
        <strain evidence="2">11159</strain>
    </source>
</reference>
<proteinExistence type="predicted"/>
<gene>
    <name evidence="2" type="ORF">IAC58_00740</name>
</gene>
<dbReference type="InterPro" id="IPR006059">
    <property type="entry name" value="SBP"/>
</dbReference>
<name>A0A9D9DH74_9BACL</name>
<reference evidence="2" key="2">
    <citation type="journal article" date="2021" name="PeerJ">
        <title>Extensive microbial diversity within the chicken gut microbiome revealed by metagenomics and culture.</title>
        <authorList>
            <person name="Gilroy R."/>
            <person name="Ravi A."/>
            <person name="Getino M."/>
            <person name="Pursley I."/>
            <person name="Horton D.L."/>
            <person name="Alikhan N.F."/>
            <person name="Baker D."/>
            <person name="Gharbi K."/>
            <person name="Hall N."/>
            <person name="Watson M."/>
            <person name="Adriaenssens E.M."/>
            <person name="Foster-Nyarko E."/>
            <person name="Jarju S."/>
            <person name="Secka A."/>
            <person name="Antonio M."/>
            <person name="Oren A."/>
            <person name="Chaudhuri R.R."/>
            <person name="La Ragione R."/>
            <person name="Hildebrand F."/>
            <person name="Pallen M.J."/>
        </authorList>
    </citation>
    <scope>NUCLEOTIDE SEQUENCE</scope>
    <source>
        <strain evidence="2">11159</strain>
    </source>
</reference>
<dbReference type="Proteomes" id="UP000823613">
    <property type="component" value="Unassembled WGS sequence"/>
</dbReference>
<dbReference type="InterPro" id="IPR050490">
    <property type="entry name" value="Bact_solute-bd_prot1"/>
</dbReference>
<feature type="signal peptide" evidence="1">
    <location>
        <begin position="1"/>
        <end position="24"/>
    </location>
</feature>
<evidence type="ECO:0000313" key="2">
    <source>
        <dbReference type="EMBL" id="MBO8427076.1"/>
    </source>
</evidence>
<dbReference type="EMBL" id="JADIMY010000013">
    <property type="protein sequence ID" value="MBO8427076.1"/>
    <property type="molecule type" value="Genomic_DNA"/>
</dbReference>
<sequence>MKLNKHFTVALASSFLTISALSLANCGGNTGNNGTDDILSIDTLTNDIEYDENNEVIFPGVSLDVWTIIGDPDLSTFKGLIDDFNMEYRGQIHINLRNIGHYDFYGSLENTWAYEPENAPDVLIMHNEKTAEYAARGYMYPLDTLMEEFDWNKIDFSNVYENIDRSQFYSNHRFGIPIDGHGFIMNIRQDIIKKNGLGFDNNTRFVPKTREEFQSLLEALREKADAGTLLVRNITRGQDHSWKVVNGAEFYPEFLQSTDPDGLGALYANGGSMADETGKTITFGKNKGFQTYLTDQVERFNEKLMGEAGVNTEAFSSGKTIFFSEGPWWTSLNYDPNMNNSELRTVGNGVTQEEVNDPVYAYPLTASNTAGWWTLEENEETENGSKWYGNGHAISITRHVTSATTALAALEFANWLTQGTNDKDEYYLAEWSEAGHVPAWKNVYESEQYQALLEKDLTLRALGDPANIISMEPLQYETTIFNALANAVSSVQSGLKGGSIKTTEQALTALKDVVNSAQGSLDLLSSGIL</sequence>
<comment type="caution">
    <text evidence="2">The sequence shown here is derived from an EMBL/GenBank/DDBJ whole genome shotgun (WGS) entry which is preliminary data.</text>
</comment>
<accession>A0A9D9DH74</accession>
<dbReference type="Gene3D" id="3.40.190.10">
    <property type="entry name" value="Periplasmic binding protein-like II"/>
    <property type="match status" value="1"/>
</dbReference>
<organism evidence="2 3">
    <name type="scientific">Candidatus Onthovivens merdipullorum</name>
    <dbReference type="NCBI Taxonomy" id="2840889"/>
    <lineage>
        <taxon>Bacteria</taxon>
        <taxon>Bacillati</taxon>
        <taxon>Bacillota</taxon>
        <taxon>Bacilli</taxon>
        <taxon>Bacillales</taxon>
        <taxon>Candidatus Onthovivens</taxon>
    </lineage>
</organism>